<dbReference type="PANTHER" id="PTHR43099:SF5">
    <property type="entry name" value="HLYC_CORC FAMILY TRANSPORTER"/>
    <property type="match status" value="1"/>
</dbReference>
<dbReference type="PROSITE" id="PS51371">
    <property type="entry name" value="CBS"/>
    <property type="match status" value="2"/>
</dbReference>
<evidence type="ECO:0000256" key="5">
    <source>
        <dbReference type="ARBA" id="ARBA00022737"/>
    </source>
</evidence>
<keyword evidence="8 12" id="KW-0472">Membrane</keyword>
<evidence type="ECO:0000256" key="1">
    <source>
        <dbReference type="ARBA" id="ARBA00004651"/>
    </source>
</evidence>
<evidence type="ECO:0000256" key="2">
    <source>
        <dbReference type="ARBA" id="ARBA00006337"/>
    </source>
</evidence>
<keyword evidence="3" id="KW-1003">Cell membrane</keyword>
<dbReference type="Pfam" id="PF03471">
    <property type="entry name" value="CorC_HlyC"/>
    <property type="match status" value="1"/>
</dbReference>
<evidence type="ECO:0000256" key="3">
    <source>
        <dbReference type="ARBA" id="ARBA00022475"/>
    </source>
</evidence>
<evidence type="ECO:0000256" key="6">
    <source>
        <dbReference type="ARBA" id="ARBA00022989"/>
    </source>
</evidence>
<keyword evidence="4 12" id="KW-0812">Transmembrane</keyword>
<keyword evidence="7 11" id="KW-0129">CBS domain</keyword>
<comment type="caution">
    <text evidence="16">The sequence shown here is derived from an EMBL/GenBank/DDBJ whole genome shotgun (WGS) entry which is preliminary data.</text>
</comment>
<comment type="subcellular location">
    <subcellularLocation>
        <location evidence="1">Cell membrane</location>
        <topology evidence="1">Multi-pass membrane protein</topology>
    </subcellularLocation>
</comment>
<dbReference type="Pfam" id="PF00571">
    <property type="entry name" value="CBS"/>
    <property type="match status" value="2"/>
</dbReference>
<feature type="domain" description="CBS" evidence="14">
    <location>
        <begin position="221"/>
        <end position="282"/>
    </location>
</feature>
<dbReference type="InterPro" id="IPR036318">
    <property type="entry name" value="FAD-bd_PCMH-like_sf"/>
</dbReference>
<dbReference type="SUPFAM" id="SSF56176">
    <property type="entry name" value="FAD-binding/transporter-associated domain-like"/>
    <property type="match status" value="1"/>
</dbReference>
<proteinExistence type="inferred from homology"/>
<accession>A0A317CDS4</accession>
<evidence type="ECO:0000256" key="10">
    <source>
        <dbReference type="ARBA" id="ARBA00040729"/>
    </source>
</evidence>
<dbReference type="SMART" id="SM01091">
    <property type="entry name" value="CorC_HlyC"/>
    <property type="match status" value="1"/>
</dbReference>
<keyword evidence="17" id="KW-1185">Reference proteome</keyword>
<dbReference type="Gene3D" id="3.30.465.10">
    <property type="match status" value="1"/>
</dbReference>
<dbReference type="InterPro" id="IPR002550">
    <property type="entry name" value="CNNM"/>
</dbReference>
<dbReference type="GO" id="GO:0005886">
    <property type="term" value="C:plasma membrane"/>
    <property type="evidence" value="ECO:0007669"/>
    <property type="project" value="UniProtKB-SubCell"/>
</dbReference>
<dbReference type="InterPro" id="IPR051676">
    <property type="entry name" value="UPF0053_domain"/>
</dbReference>
<dbReference type="EMBL" id="QGKL01000028">
    <property type="protein sequence ID" value="PWQ96529.1"/>
    <property type="molecule type" value="Genomic_DNA"/>
</dbReference>
<dbReference type="Proteomes" id="UP000245506">
    <property type="component" value="Unassembled WGS sequence"/>
</dbReference>
<evidence type="ECO:0000313" key="17">
    <source>
        <dbReference type="Proteomes" id="UP000245506"/>
    </source>
</evidence>
<evidence type="ECO:0000256" key="11">
    <source>
        <dbReference type="PROSITE-ProRule" id="PRU00703"/>
    </source>
</evidence>
<dbReference type="PROSITE" id="PS51846">
    <property type="entry name" value="CNNM"/>
    <property type="match status" value="1"/>
</dbReference>
<dbReference type="GO" id="GO:0050660">
    <property type="term" value="F:flavin adenine dinucleotide binding"/>
    <property type="evidence" value="ECO:0007669"/>
    <property type="project" value="InterPro"/>
</dbReference>
<dbReference type="FunFam" id="3.10.580.10:FF:000002">
    <property type="entry name" value="Magnesium/cobalt efflux protein CorC"/>
    <property type="match status" value="1"/>
</dbReference>
<evidence type="ECO:0000256" key="13">
    <source>
        <dbReference type="SAM" id="Phobius"/>
    </source>
</evidence>
<reference evidence="16 17" key="1">
    <citation type="submission" date="2018-05" db="EMBL/GenBank/DDBJ databases">
        <title>Leucothrix arctica sp. nov., isolated from Arctic seawater.</title>
        <authorList>
            <person name="Choi A."/>
            <person name="Baek K."/>
        </authorList>
    </citation>
    <scope>NUCLEOTIDE SEQUENCE [LARGE SCALE GENOMIC DNA]</scope>
    <source>
        <strain evidence="16 17">IMCC9719</strain>
    </source>
</reference>
<dbReference type="Pfam" id="PF01595">
    <property type="entry name" value="CNNM"/>
    <property type="match status" value="1"/>
</dbReference>
<evidence type="ECO:0000256" key="7">
    <source>
        <dbReference type="ARBA" id="ARBA00023122"/>
    </source>
</evidence>
<dbReference type="InterPro" id="IPR046342">
    <property type="entry name" value="CBS_dom_sf"/>
</dbReference>
<comment type="function">
    <text evidence="9">Plays a role in the transport of magnesium and cobalt ions.</text>
</comment>
<sequence length="453" mass="50475">MEHQTASIVAIVLLLVINAFFVAAEFALVKAKSFRINVLADGGSRTAKLTQKIQLNLESYLAACQLGITMASLGLGWVGEPVVAALLEPVFLTFGIPEEILHPLSFAFGFLIFSSLHIVVGEQVPKTFAIRKAEPVSMWCAYPLHWFYVMAFPLNWLLNKASGSILGLFNVEEASHADVLSDAEIRGIIDTSEKHGDMKSDMAGMLHNMFIFDTHRVQQIMVSRNEMDVIDLQAPWDETLKLMLSTQHSRYPVFDGNSDTPIGVLLVKDLFNRLLVKNENDEPLVAIRTCLRECLLVPEVQQVSDLFESMRKNRTHMALAMDEYGCFAGAVTMEDILEEIVGEISDELDMDEADSPLVWQKDHWLSDGLVSITDLERIVGVDFDNSIESNTVSGLFMKQLNRMPNTNDEIIENGLRFVALTIENNRVGAVQIFPAPDAEMADPEISEEPLTAQ</sequence>
<evidence type="ECO:0000259" key="15">
    <source>
        <dbReference type="PROSITE" id="PS51846"/>
    </source>
</evidence>
<evidence type="ECO:0000256" key="8">
    <source>
        <dbReference type="ARBA" id="ARBA00023136"/>
    </source>
</evidence>
<dbReference type="RefSeq" id="WP_109823110.1">
    <property type="nucleotide sequence ID" value="NZ_QGKL01000028.1"/>
</dbReference>
<keyword evidence="6 12" id="KW-1133">Transmembrane helix</keyword>
<dbReference type="InterPro" id="IPR016169">
    <property type="entry name" value="FAD-bd_PCMH_sub2"/>
</dbReference>
<dbReference type="InterPro" id="IPR000644">
    <property type="entry name" value="CBS_dom"/>
</dbReference>
<dbReference type="PANTHER" id="PTHR43099">
    <property type="entry name" value="UPF0053 PROTEIN YRKA"/>
    <property type="match status" value="1"/>
</dbReference>
<comment type="similarity">
    <text evidence="2">Belongs to the UPF0053 family.</text>
</comment>
<dbReference type="OrthoDB" id="9797674at2"/>
<dbReference type="InterPro" id="IPR044751">
    <property type="entry name" value="Ion_transp-like_CBS"/>
</dbReference>
<protein>
    <recommendedName>
        <fullName evidence="10">Magnesium and cobalt efflux protein CorC</fullName>
    </recommendedName>
</protein>
<dbReference type="AlphaFoldDB" id="A0A317CDS4"/>
<feature type="transmembrane region" description="Helical" evidence="13">
    <location>
        <begin position="6"/>
        <end position="29"/>
    </location>
</feature>
<evidence type="ECO:0000256" key="9">
    <source>
        <dbReference type="ARBA" id="ARBA00037273"/>
    </source>
</evidence>
<feature type="domain" description="CNNM transmembrane" evidence="15">
    <location>
        <begin position="1"/>
        <end position="202"/>
    </location>
</feature>
<evidence type="ECO:0000256" key="4">
    <source>
        <dbReference type="ARBA" id="ARBA00022692"/>
    </source>
</evidence>
<organism evidence="16 17">
    <name type="scientific">Leucothrix arctica</name>
    <dbReference type="NCBI Taxonomy" id="1481894"/>
    <lineage>
        <taxon>Bacteria</taxon>
        <taxon>Pseudomonadati</taxon>
        <taxon>Pseudomonadota</taxon>
        <taxon>Gammaproteobacteria</taxon>
        <taxon>Thiotrichales</taxon>
        <taxon>Thiotrichaceae</taxon>
        <taxon>Leucothrix</taxon>
    </lineage>
</organism>
<dbReference type="InterPro" id="IPR005170">
    <property type="entry name" value="Transptr-assoc_dom"/>
</dbReference>
<keyword evidence="5" id="KW-0677">Repeat</keyword>
<gene>
    <name evidence="16" type="ORF">DKT75_09080</name>
</gene>
<name>A0A317CDS4_9GAMM</name>
<feature type="domain" description="CBS" evidence="14">
    <location>
        <begin position="290"/>
        <end position="347"/>
    </location>
</feature>
<dbReference type="CDD" id="cd04590">
    <property type="entry name" value="CBS_pair_CorC_HlyC_assoc"/>
    <property type="match status" value="1"/>
</dbReference>
<evidence type="ECO:0000313" key="16">
    <source>
        <dbReference type="EMBL" id="PWQ96529.1"/>
    </source>
</evidence>
<dbReference type="Gene3D" id="3.10.580.10">
    <property type="entry name" value="CBS-domain"/>
    <property type="match status" value="1"/>
</dbReference>
<dbReference type="SUPFAM" id="SSF54631">
    <property type="entry name" value="CBS-domain pair"/>
    <property type="match status" value="1"/>
</dbReference>
<evidence type="ECO:0000259" key="14">
    <source>
        <dbReference type="PROSITE" id="PS51371"/>
    </source>
</evidence>
<evidence type="ECO:0000256" key="12">
    <source>
        <dbReference type="PROSITE-ProRule" id="PRU01193"/>
    </source>
</evidence>